<evidence type="ECO:0000313" key="6">
    <source>
        <dbReference type="Proteomes" id="UP000001695"/>
    </source>
</evidence>
<dbReference type="Proteomes" id="UP000001695">
    <property type="component" value="Chromosome"/>
</dbReference>
<dbReference type="GO" id="GO:0030145">
    <property type="term" value="F:manganese ion binding"/>
    <property type="evidence" value="ECO:0007669"/>
    <property type="project" value="TreeGrafter"/>
</dbReference>
<dbReference type="SUPFAM" id="SSF52768">
    <property type="entry name" value="Arginase/deacetylase"/>
    <property type="match status" value="1"/>
</dbReference>
<dbReference type="eggNOG" id="COG0010">
    <property type="taxonomic scope" value="Bacteria"/>
</dbReference>
<dbReference type="Pfam" id="PF00491">
    <property type="entry name" value="Arginase"/>
    <property type="match status" value="1"/>
</dbReference>
<keyword evidence="1" id="KW-0479">Metal-binding</keyword>
<dbReference type="STRING" id="395963.Bind_2813"/>
<accession>B2IK07</accession>
<evidence type="ECO:0000256" key="2">
    <source>
        <dbReference type="ARBA" id="ARBA00022801"/>
    </source>
</evidence>
<keyword evidence="2" id="KW-0378">Hydrolase</keyword>
<evidence type="ECO:0000256" key="1">
    <source>
        <dbReference type="ARBA" id="ARBA00022723"/>
    </source>
</evidence>
<dbReference type="CDD" id="cd09999">
    <property type="entry name" value="Arginase-like_1"/>
    <property type="match status" value="1"/>
</dbReference>
<organism evidence="5 6">
    <name type="scientific">Beijerinckia indica subsp. indica (strain ATCC 9039 / DSM 1715 / NCIMB 8712)</name>
    <dbReference type="NCBI Taxonomy" id="395963"/>
    <lineage>
        <taxon>Bacteria</taxon>
        <taxon>Pseudomonadati</taxon>
        <taxon>Pseudomonadota</taxon>
        <taxon>Alphaproteobacteria</taxon>
        <taxon>Hyphomicrobiales</taxon>
        <taxon>Beijerinckiaceae</taxon>
        <taxon>Beijerinckia</taxon>
    </lineage>
</organism>
<evidence type="ECO:0000256" key="4">
    <source>
        <dbReference type="PROSITE-ProRule" id="PRU00742"/>
    </source>
</evidence>
<reference evidence="6" key="1">
    <citation type="submission" date="2008-03" db="EMBL/GenBank/DDBJ databases">
        <title>Complete sequence of chromosome of Beijerinckia indica subsp. indica ATCC 9039.</title>
        <authorList>
            <consortium name="US DOE Joint Genome Institute"/>
            <person name="Copeland A."/>
            <person name="Lucas S."/>
            <person name="Lapidus A."/>
            <person name="Glavina del Rio T."/>
            <person name="Dalin E."/>
            <person name="Tice H."/>
            <person name="Bruce D."/>
            <person name="Goodwin L."/>
            <person name="Pitluck S."/>
            <person name="LaButti K."/>
            <person name="Schmutz J."/>
            <person name="Larimer F."/>
            <person name="Land M."/>
            <person name="Hauser L."/>
            <person name="Kyrpides N."/>
            <person name="Mikhailova N."/>
            <person name="Dunfield P.F."/>
            <person name="Dedysh S.N."/>
            <person name="Liesack W."/>
            <person name="Saw J.H."/>
            <person name="Alam M."/>
            <person name="Chen Y."/>
            <person name="Murrell J.C."/>
            <person name="Richardson P."/>
        </authorList>
    </citation>
    <scope>NUCLEOTIDE SEQUENCE [LARGE SCALE GENOMIC DNA]</scope>
    <source>
        <strain evidence="6">ATCC 9039 / DSM 1715 / NCIMB 8712</strain>
    </source>
</reference>
<dbReference type="PROSITE" id="PS51409">
    <property type="entry name" value="ARGINASE_2"/>
    <property type="match status" value="1"/>
</dbReference>
<reference evidence="5 6" key="2">
    <citation type="journal article" date="2010" name="J. Bacteriol.">
        <title>Complete genome sequence of Beijerinckia indica subsp. indica.</title>
        <authorList>
            <person name="Tamas I."/>
            <person name="Dedysh S.N."/>
            <person name="Liesack W."/>
            <person name="Stott M.B."/>
            <person name="Alam M."/>
            <person name="Murrell J.C."/>
            <person name="Dunfield P.F."/>
        </authorList>
    </citation>
    <scope>NUCLEOTIDE SEQUENCE [LARGE SCALE GENOMIC DNA]</scope>
    <source>
        <strain evidence="6">ATCC 9039 / DSM 1715 / NCIMB 8712</strain>
    </source>
</reference>
<dbReference type="GO" id="GO:0005829">
    <property type="term" value="C:cytosol"/>
    <property type="evidence" value="ECO:0007669"/>
    <property type="project" value="TreeGrafter"/>
</dbReference>
<dbReference type="GO" id="GO:0004053">
    <property type="term" value="F:arginase activity"/>
    <property type="evidence" value="ECO:0007669"/>
    <property type="project" value="TreeGrafter"/>
</dbReference>
<name>B2IK07_BEII9</name>
<dbReference type="AlphaFoldDB" id="B2IK07"/>
<evidence type="ECO:0000256" key="3">
    <source>
        <dbReference type="ARBA" id="ARBA00023211"/>
    </source>
</evidence>
<comment type="similarity">
    <text evidence="4">Belongs to the arginase family.</text>
</comment>
<dbReference type="PANTHER" id="PTHR43782">
    <property type="entry name" value="ARGINASE"/>
    <property type="match status" value="1"/>
</dbReference>
<sequence length="303" mass="32799">MTLTLSRTLPQTSTRMQTGEGAFRLAQAAEPFIVALRGWVCDRYTSGGMQGASLLAHATSARLNAPVLELGEPESAQNLMWRESLDKATPYLRDVGGVIDEIMGHRRFPMIFANRCGASLATIAAALRHRPDAKVIWCDAHGDFNTPASTPTGYLGGMVLTALCGLWDSGLGTGLSADRIILVGQRDIDPGEQALIDHHGVTLLTAHKGHIDHQALLDAIGGAPVWFHIDTDVIDPLYLPAEYRVDAGLSPQAVQDMLATIVEAVELVGFEMTEFEAPPTRELREPIIEAIMTMLSPLWIANL</sequence>
<dbReference type="InterPro" id="IPR006035">
    <property type="entry name" value="Ureohydrolase"/>
</dbReference>
<gene>
    <name evidence="5" type="ordered locus">Bind_2813</name>
</gene>
<protein>
    <submittedName>
        <fullName evidence="5">Arginase/agmatinase/formiminoglutamase</fullName>
    </submittedName>
</protein>
<dbReference type="EMBL" id="CP001016">
    <property type="protein sequence ID" value="ACB96382.1"/>
    <property type="molecule type" value="Genomic_DNA"/>
</dbReference>
<dbReference type="KEGG" id="bid:Bind_2813"/>
<keyword evidence="6" id="KW-1185">Reference proteome</keyword>
<dbReference type="InterPro" id="IPR023696">
    <property type="entry name" value="Ureohydrolase_dom_sf"/>
</dbReference>
<proteinExistence type="inferred from homology"/>
<keyword evidence="3" id="KW-0464">Manganese</keyword>
<dbReference type="Gene3D" id="3.40.800.10">
    <property type="entry name" value="Ureohydrolase domain"/>
    <property type="match status" value="1"/>
</dbReference>
<dbReference type="PANTHER" id="PTHR43782:SF3">
    <property type="entry name" value="ARGINASE"/>
    <property type="match status" value="1"/>
</dbReference>
<dbReference type="HOGENOM" id="CLU_079830_0_0_5"/>
<evidence type="ECO:0000313" key="5">
    <source>
        <dbReference type="EMBL" id="ACB96382.1"/>
    </source>
</evidence>